<dbReference type="InterPro" id="IPR056863">
    <property type="entry name" value="LMN_ATRN_NET-like_EGF"/>
</dbReference>
<evidence type="ECO:0000256" key="9">
    <source>
        <dbReference type="ARBA" id="ARBA00023157"/>
    </source>
</evidence>
<evidence type="ECO:0000259" key="15">
    <source>
        <dbReference type="PROSITE" id="PS51116"/>
    </source>
</evidence>
<reference evidence="17 18" key="1">
    <citation type="submission" date="2021-06" db="EMBL/GenBank/DDBJ databases">
        <authorList>
            <person name="Palmer J.M."/>
        </authorList>
    </citation>
    <scope>NUCLEOTIDE SEQUENCE [LARGE SCALE GENOMIC DNA]</scope>
    <source>
        <strain evidence="17 18">GA_2019</strain>
        <tissue evidence="17">Muscle</tissue>
    </source>
</reference>
<feature type="region of interest" description="Disordered" evidence="13">
    <location>
        <begin position="474"/>
        <end position="495"/>
    </location>
</feature>
<dbReference type="PROSITE" id="PS51116">
    <property type="entry name" value="LAMININ_IVB"/>
    <property type="match status" value="1"/>
</dbReference>
<dbReference type="InterPro" id="IPR050440">
    <property type="entry name" value="Laminin/Netrin_ECM"/>
</dbReference>
<evidence type="ECO:0000256" key="6">
    <source>
        <dbReference type="ARBA" id="ARBA00022869"/>
    </source>
</evidence>
<comment type="caution">
    <text evidence="12">Lacks conserved residue(s) required for the propagation of feature annotation.</text>
</comment>
<evidence type="ECO:0000313" key="18">
    <source>
        <dbReference type="Proteomes" id="UP001476798"/>
    </source>
</evidence>
<keyword evidence="18" id="KW-1185">Reference proteome</keyword>
<dbReference type="CDD" id="cd00055">
    <property type="entry name" value="EGF_Lam"/>
    <property type="match status" value="2"/>
</dbReference>
<keyword evidence="4" id="KW-0732">Signal</keyword>
<evidence type="ECO:0000256" key="13">
    <source>
        <dbReference type="SAM" id="MobiDB-lite"/>
    </source>
</evidence>
<evidence type="ECO:0000259" key="16">
    <source>
        <dbReference type="PROSITE" id="PS51117"/>
    </source>
</evidence>
<keyword evidence="10" id="KW-0325">Glycoprotein</keyword>
<feature type="non-terminal residue" evidence="17">
    <location>
        <position position="1"/>
    </location>
</feature>
<feature type="disulfide bond" evidence="12">
    <location>
        <begin position="248"/>
        <end position="257"/>
    </location>
</feature>
<comment type="subcellular location">
    <subcellularLocation>
        <location evidence="1">Secreted</location>
        <location evidence="1">Extracellular space</location>
        <location evidence="1">Extracellular matrix</location>
        <location evidence="1">Basement membrane</location>
    </subcellularLocation>
</comment>
<evidence type="ECO:0000256" key="5">
    <source>
        <dbReference type="ARBA" id="ARBA00022737"/>
    </source>
</evidence>
<keyword evidence="7" id="KW-0130">Cell adhesion</keyword>
<evidence type="ECO:0000256" key="1">
    <source>
        <dbReference type="ARBA" id="ARBA00004302"/>
    </source>
</evidence>
<keyword evidence="3" id="KW-0272">Extracellular matrix</keyword>
<evidence type="ECO:0000259" key="14">
    <source>
        <dbReference type="PROSITE" id="PS50027"/>
    </source>
</evidence>
<dbReference type="InterPro" id="IPR013015">
    <property type="entry name" value="Laminin_IV_B"/>
</dbReference>
<keyword evidence="8" id="KW-0175">Coiled coil</keyword>
<dbReference type="PROSITE" id="PS51117">
    <property type="entry name" value="LAMININ_NTER"/>
    <property type="match status" value="1"/>
</dbReference>
<evidence type="ECO:0000256" key="8">
    <source>
        <dbReference type="ARBA" id="ARBA00023054"/>
    </source>
</evidence>
<feature type="domain" description="Laminin EGF-like" evidence="14">
    <location>
        <begin position="154"/>
        <end position="217"/>
    </location>
</feature>
<dbReference type="Pfam" id="PF00055">
    <property type="entry name" value="Laminin_N"/>
    <property type="match status" value="1"/>
</dbReference>
<organism evidence="17 18">
    <name type="scientific">Goodea atripinnis</name>
    <dbReference type="NCBI Taxonomy" id="208336"/>
    <lineage>
        <taxon>Eukaryota</taxon>
        <taxon>Metazoa</taxon>
        <taxon>Chordata</taxon>
        <taxon>Craniata</taxon>
        <taxon>Vertebrata</taxon>
        <taxon>Euteleostomi</taxon>
        <taxon>Actinopterygii</taxon>
        <taxon>Neopterygii</taxon>
        <taxon>Teleostei</taxon>
        <taxon>Neoteleostei</taxon>
        <taxon>Acanthomorphata</taxon>
        <taxon>Ovalentaria</taxon>
        <taxon>Atherinomorphae</taxon>
        <taxon>Cyprinodontiformes</taxon>
        <taxon>Goodeidae</taxon>
        <taxon>Goodea</taxon>
    </lineage>
</organism>
<evidence type="ECO:0000256" key="3">
    <source>
        <dbReference type="ARBA" id="ARBA00022530"/>
    </source>
</evidence>
<keyword evidence="5" id="KW-0677">Repeat</keyword>
<feature type="compositionally biased region" description="Polar residues" evidence="13">
    <location>
        <begin position="479"/>
        <end position="495"/>
    </location>
</feature>
<keyword evidence="11 12" id="KW-0424">Laminin EGF-like domain</keyword>
<dbReference type="PANTHER" id="PTHR10574">
    <property type="entry name" value="NETRIN/LAMININ-RELATED"/>
    <property type="match status" value="1"/>
</dbReference>
<evidence type="ECO:0000256" key="2">
    <source>
        <dbReference type="ARBA" id="ARBA00022525"/>
    </source>
</evidence>
<evidence type="ECO:0000313" key="17">
    <source>
        <dbReference type="EMBL" id="MEQ2189264.1"/>
    </source>
</evidence>
<evidence type="ECO:0000256" key="10">
    <source>
        <dbReference type="ARBA" id="ARBA00023180"/>
    </source>
</evidence>
<feature type="disulfide bond" evidence="12">
    <location>
        <begin position="183"/>
        <end position="192"/>
    </location>
</feature>
<protein>
    <submittedName>
        <fullName evidence="17">Laminin subunit beta-1</fullName>
    </submittedName>
</protein>
<feature type="domain" description="Laminin EGF-like" evidence="14">
    <location>
        <begin position="218"/>
        <end position="280"/>
    </location>
</feature>
<dbReference type="EMBL" id="JAHRIO010092474">
    <property type="protein sequence ID" value="MEQ2189264.1"/>
    <property type="molecule type" value="Genomic_DNA"/>
</dbReference>
<dbReference type="Pfam" id="PF24973">
    <property type="entry name" value="EGF_LMN_ATRN"/>
    <property type="match status" value="1"/>
</dbReference>
<proteinExistence type="predicted"/>
<dbReference type="SMART" id="SM00180">
    <property type="entry name" value="EGF_Lam"/>
    <property type="match status" value="2"/>
</dbReference>
<sequence>LENVTIQLNLEAEFHFTHLIMTFKTFRPAAMVIERSADFGKTWEVYRYFAYDCETSFPSVSHGPMQTVDDVICDSRYSDIEPSTEGEVIYRVLDPAFRIEDPYSPQIQNLLKITNLRVKFTKLHTLGDNLLDSRMEIKEKYYYAIYDMVVRGNCFCYGHASECAPVEGTGQMMEGMVHGHCMCNHNTKGLNCEQCEDFYHDLPWRPAEGRSTNACKKCNCNQHSDSCHFDMAVFVASGNVSGGVCDNCQHNTTGHNCEQCKPFYYQHPEKDLRDPNICQPCTCSPLGTAPGGNPCDSETGSCFCKRLVFTGSNKLGGLQDDSSLMSVIGLQDEHWGLSNDMDGCRQCDCDLGGAIHNRDRMFGRRCDQVESGFYFVALDHYTYEAEDAKFGPGVSLVPRPHPHDRSPTWTGVGLVNVPEGAFLEFSVDNIPHSMEYDILIRYEPQLPDQWEEVLMTVMRPGPIRADSRCVNTVPDDDNQMISLHPSSRRSLLNGL</sequence>
<dbReference type="PROSITE" id="PS01248">
    <property type="entry name" value="EGF_LAM_1"/>
    <property type="match status" value="1"/>
</dbReference>
<dbReference type="Gene3D" id="2.60.120.260">
    <property type="entry name" value="Galactose-binding domain-like"/>
    <property type="match status" value="1"/>
</dbReference>
<dbReference type="InterPro" id="IPR008211">
    <property type="entry name" value="Laminin_N"/>
</dbReference>
<dbReference type="Pfam" id="PF00053">
    <property type="entry name" value="EGF_laminin"/>
    <property type="match status" value="2"/>
</dbReference>
<feature type="domain" description="Laminin IV type B" evidence="15">
    <location>
        <begin position="375"/>
        <end position="495"/>
    </location>
</feature>
<dbReference type="PROSITE" id="PS50027">
    <property type="entry name" value="EGF_LAM_2"/>
    <property type="match status" value="2"/>
</dbReference>
<keyword evidence="2" id="KW-0964">Secreted</keyword>
<gene>
    <name evidence="17" type="primary">LAMB1_2</name>
    <name evidence="17" type="ORF">GOODEAATRI_023425</name>
</gene>
<keyword evidence="6" id="KW-0084">Basement membrane</keyword>
<dbReference type="Gene3D" id="2.170.300.10">
    <property type="entry name" value="Tie2 ligand-binding domain superfamily"/>
    <property type="match status" value="1"/>
</dbReference>
<dbReference type="Pfam" id="PF21199">
    <property type="entry name" value="LAMININ_IV_B"/>
    <property type="match status" value="1"/>
</dbReference>
<dbReference type="Proteomes" id="UP001476798">
    <property type="component" value="Unassembled WGS sequence"/>
</dbReference>
<dbReference type="InterPro" id="IPR002049">
    <property type="entry name" value="LE_dom"/>
</dbReference>
<dbReference type="SUPFAM" id="SSF57196">
    <property type="entry name" value="EGF/Laminin"/>
    <property type="match status" value="2"/>
</dbReference>
<evidence type="ECO:0000256" key="7">
    <source>
        <dbReference type="ARBA" id="ARBA00022889"/>
    </source>
</evidence>
<evidence type="ECO:0000256" key="4">
    <source>
        <dbReference type="ARBA" id="ARBA00022729"/>
    </source>
</evidence>
<accession>A0ABV0Q0L6</accession>
<dbReference type="PANTHER" id="PTHR10574:SF233">
    <property type="entry name" value="LAMININ SUBUNIT BETA-1"/>
    <property type="match status" value="1"/>
</dbReference>
<keyword evidence="9 12" id="KW-1015">Disulfide bond</keyword>
<evidence type="ECO:0000256" key="11">
    <source>
        <dbReference type="ARBA" id="ARBA00023292"/>
    </source>
</evidence>
<name>A0ABV0Q0L6_9TELE</name>
<dbReference type="SMART" id="SM00136">
    <property type="entry name" value="LamNT"/>
    <property type="match status" value="1"/>
</dbReference>
<evidence type="ECO:0000256" key="12">
    <source>
        <dbReference type="PROSITE-ProRule" id="PRU00460"/>
    </source>
</evidence>
<comment type="caution">
    <text evidence="17">The sequence shown here is derived from an EMBL/GenBank/DDBJ whole genome shotgun (WGS) entry which is preliminary data.</text>
</comment>
<feature type="domain" description="Laminin N-terminal" evidence="16">
    <location>
        <begin position="1"/>
        <end position="153"/>
    </location>
</feature>